<name>A0A8J8P7V9_HALGN</name>
<sequence length="531" mass="60667">MVVSNAIYLSPNLNSPPTFNSLLPNQIKVPYNLQQEASFIASDADQDSIFVNILDPYTFVVIPSLQWLTIDFQFDTLGLCYTLKLTLFAQLPSDLELKHILIRLSDDISHTDYELRIIFESQPPYFEGAALPDILMSDHSYSCYTFPQAIDHENQRIKLVCTKQITGDIILNVVIDSGGKYEYCLDSIVIQNDWIQFSDTWAIECSLIDSTKVMANYSTSMKFTNYPPQFYGDQWTADHPNDLNLQENTFLTIPLPLVIDLDQDMIMDSLFHTDDPEFVSFDIAANIININYPKLFLMTNDYLSFYIKLESGTNNYQLSNQYDFIVHVTAADPKPYFIDDFESIVTMKTNEEKEINLPQYVCDNGADVALSIDYGLRDWISLNLMRIYLNPIDPSLHCGDFPIIITLTSVTGTQTYIISVSVTNTAPYFKPQKFSYSIKHPTNFQKQPMTRAILSLLSFLLFLQLQYLNNQRMLTSIQLMEDQPMGMITNPSNQSSMSLSLRLLSQPLLIIHDAGSTRFVPLRLNLFSCLP</sequence>
<dbReference type="AlphaFoldDB" id="A0A8J8P7V9"/>
<keyword evidence="2" id="KW-1185">Reference proteome</keyword>
<dbReference type="EMBL" id="RRYP01000376">
    <property type="protein sequence ID" value="TNV87539.1"/>
    <property type="molecule type" value="Genomic_DNA"/>
</dbReference>
<gene>
    <name evidence="1" type="ORF">FGO68_gene2231</name>
</gene>
<accession>A0A8J8P7V9</accession>
<evidence type="ECO:0000313" key="1">
    <source>
        <dbReference type="EMBL" id="TNV87539.1"/>
    </source>
</evidence>
<protein>
    <submittedName>
        <fullName evidence="1">Uncharacterized protein</fullName>
    </submittedName>
</protein>
<proteinExistence type="predicted"/>
<organism evidence="1 2">
    <name type="scientific">Halteria grandinella</name>
    <dbReference type="NCBI Taxonomy" id="5974"/>
    <lineage>
        <taxon>Eukaryota</taxon>
        <taxon>Sar</taxon>
        <taxon>Alveolata</taxon>
        <taxon>Ciliophora</taxon>
        <taxon>Intramacronucleata</taxon>
        <taxon>Spirotrichea</taxon>
        <taxon>Stichotrichia</taxon>
        <taxon>Sporadotrichida</taxon>
        <taxon>Halteriidae</taxon>
        <taxon>Halteria</taxon>
    </lineage>
</organism>
<dbReference type="Proteomes" id="UP000785679">
    <property type="component" value="Unassembled WGS sequence"/>
</dbReference>
<reference evidence="1" key="1">
    <citation type="submission" date="2019-06" db="EMBL/GenBank/DDBJ databases">
        <authorList>
            <person name="Zheng W."/>
        </authorList>
    </citation>
    <scope>NUCLEOTIDE SEQUENCE</scope>
    <source>
        <strain evidence="1">QDHG01</strain>
    </source>
</reference>
<comment type="caution">
    <text evidence="1">The sequence shown here is derived from an EMBL/GenBank/DDBJ whole genome shotgun (WGS) entry which is preliminary data.</text>
</comment>
<evidence type="ECO:0000313" key="2">
    <source>
        <dbReference type="Proteomes" id="UP000785679"/>
    </source>
</evidence>